<dbReference type="OrthoDB" id="5334845at2759"/>
<keyword evidence="5 8" id="KW-0067">ATP-binding</keyword>
<dbReference type="InterPro" id="IPR003960">
    <property type="entry name" value="ATPase_AAA_CS"/>
</dbReference>
<dbReference type="InterPro" id="IPR003959">
    <property type="entry name" value="ATPase_AAA_core"/>
</dbReference>
<feature type="binding site" evidence="8">
    <location>
        <begin position="329"/>
        <end position="336"/>
    </location>
    <ligand>
        <name>ATP</name>
        <dbReference type="ChEBI" id="CHEBI:30616"/>
    </ligand>
</feature>
<dbReference type="GO" id="GO:0008568">
    <property type="term" value="F:microtubule severing ATPase activity"/>
    <property type="evidence" value="ECO:0007669"/>
    <property type="project" value="UniProtKB-EC"/>
</dbReference>
<evidence type="ECO:0000256" key="5">
    <source>
        <dbReference type="ARBA" id="ARBA00022840"/>
    </source>
</evidence>
<evidence type="ECO:0000313" key="11">
    <source>
        <dbReference type="EMBL" id="CDW89542.1"/>
    </source>
</evidence>
<keyword evidence="4 8" id="KW-0547">Nucleotide-binding</keyword>
<evidence type="ECO:0000256" key="1">
    <source>
        <dbReference type="ARBA" id="ARBA00004245"/>
    </source>
</evidence>
<evidence type="ECO:0000313" key="12">
    <source>
        <dbReference type="Proteomes" id="UP000039865"/>
    </source>
</evidence>
<dbReference type="EMBL" id="CCKQ01017644">
    <property type="protein sequence ID" value="CDW89542.1"/>
    <property type="molecule type" value="Genomic_DNA"/>
</dbReference>
<dbReference type="InterPro" id="IPR041569">
    <property type="entry name" value="AAA_lid_3"/>
</dbReference>
<dbReference type="HAMAP" id="MF_03023">
    <property type="entry name" value="Katanin_p60_A1"/>
    <property type="match status" value="1"/>
</dbReference>
<reference evidence="11 12" key="1">
    <citation type="submission" date="2014-06" db="EMBL/GenBank/DDBJ databases">
        <authorList>
            <person name="Swart Estienne"/>
        </authorList>
    </citation>
    <scope>NUCLEOTIDE SEQUENCE [LARGE SCALE GENOMIC DNA]</scope>
    <source>
        <strain evidence="11 12">130c</strain>
    </source>
</reference>
<evidence type="ECO:0000256" key="3">
    <source>
        <dbReference type="ARBA" id="ARBA00022701"/>
    </source>
</evidence>
<dbReference type="FunFam" id="3.40.50.300:FF:000159">
    <property type="entry name" value="Katanin p60 ATPase-containing subunit A1"/>
    <property type="match status" value="1"/>
</dbReference>
<dbReference type="InterPro" id="IPR027417">
    <property type="entry name" value="P-loop_NTPase"/>
</dbReference>
<dbReference type="GO" id="GO:0008017">
    <property type="term" value="F:microtubule binding"/>
    <property type="evidence" value="ECO:0007669"/>
    <property type="project" value="UniProtKB-UniRule"/>
</dbReference>
<evidence type="ECO:0000256" key="2">
    <source>
        <dbReference type="ARBA" id="ARBA00022490"/>
    </source>
</evidence>
<dbReference type="GO" id="GO:0051013">
    <property type="term" value="P:microtubule severing"/>
    <property type="evidence" value="ECO:0007669"/>
    <property type="project" value="UniProtKB-UniRule"/>
</dbReference>
<comment type="subcellular location">
    <subcellularLocation>
        <location evidence="1 8">Cytoplasm</location>
        <location evidence="1 8">Cytoskeleton</location>
    </subcellularLocation>
</comment>
<keyword evidence="3 8" id="KW-0493">Microtubule</keyword>
<organism evidence="11 12">
    <name type="scientific">Stylonychia lemnae</name>
    <name type="common">Ciliate</name>
    <dbReference type="NCBI Taxonomy" id="5949"/>
    <lineage>
        <taxon>Eukaryota</taxon>
        <taxon>Sar</taxon>
        <taxon>Alveolata</taxon>
        <taxon>Ciliophora</taxon>
        <taxon>Intramacronucleata</taxon>
        <taxon>Spirotrichea</taxon>
        <taxon>Stichotrichia</taxon>
        <taxon>Sporadotrichida</taxon>
        <taxon>Oxytrichidae</taxon>
        <taxon>Stylonychinae</taxon>
        <taxon>Stylonychia</taxon>
    </lineage>
</organism>
<dbReference type="EC" id="5.6.1.1" evidence="8"/>
<keyword evidence="6 8" id="KW-0206">Cytoskeleton</keyword>
<dbReference type="SMART" id="SM00382">
    <property type="entry name" value="AAA"/>
    <property type="match status" value="1"/>
</dbReference>
<feature type="region of interest" description="Disordered" evidence="9">
    <location>
        <begin position="121"/>
        <end position="226"/>
    </location>
</feature>
<feature type="compositionally biased region" description="Gly residues" evidence="9">
    <location>
        <begin position="163"/>
        <end position="176"/>
    </location>
</feature>
<dbReference type="InterPro" id="IPR028596">
    <property type="entry name" value="KATNA1"/>
</dbReference>
<accession>A0A078B8C4</accession>
<sequence>MVAEQINREYAMTNETLQIKKSFSVNINGLITTQFIQNGFGTGLQNRKNNALDKLPVNIMTADQNMILNPIVPLPTQKRMPNFDRLGGQPFAHHTSNPDNYFGNDIDDQMGNQHMSYVQRRNKSQFQQHNANSRDQDYGSSNDPDIWEPPTPPKYGVPQPRGIMGGGMGMGMGGMPPGIPQSNWGQQPRRQPQPQQRKPPINSVTRPPQGPQGGAVAGVKNKQNLLDKNRNYTKPWLSGAQSGENQKDVKPDQNSFLYTMYPDGNGPDSELIQMLERDVIDKNPQVSFNDIAELDDAKKILQEAVLLPILMPQYFKGIRRPWKGVLMFGPPGTGKTMLAKAVATQGKTTFFNITSSSISSKWKGESEKLVRILFEMARFYAPTTIFMDEIDAIAGARGGNEHEANRRVKAELLIQMDGVAVVSSAGANENQAEGERMKNVMVLAATNRPWDLDEAFRRRLEKRIYIPLPNELGRKQLFEINLKGIKMAEDTNLDQLVKKTKGYSGADISNVCRDAAMMPMRKKILEGKLSFEQIASLKHDEIDIPITQSDFLDALKNISKSVSKESLDDYAKWMAEFGCV</sequence>
<evidence type="ECO:0000256" key="4">
    <source>
        <dbReference type="ARBA" id="ARBA00022741"/>
    </source>
</evidence>
<keyword evidence="2 8" id="KW-0963">Cytoplasm</keyword>
<evidence type="ECO:0000256" key="6">
    <source>
        <dbReference type="ARBA" id="ARBA00023212"/>
    </source>
</evidence>
<proteinExistence type="inferred from homology"/>
<dbReference type="GO" id="GO:0005524">
    <property type="term" value="F:ATP binding"/>
    <property type="evidence" value="ECO:0007669"/>
    <property type="project" value="UniProtKB-KW"/>
</dbReference>
<dbReference type="FunFam" id="1.10.8.60:FF:000025">
    <property type="entry name" value="Katanin p60 ATPase-containing subunit A1"/>
    <property type="match status" value="1"/>
</dbReference>
<keyword evidence="7 8" id="KW-0413">Isomerase</keyword>
<protein>
    <recommendedName>
        <fullName evidence="8">Katanin p60 ATPase-containing subunit A1</fullName>
        <shortName evidence="8">Katanin p60 subunit A1</shortName>
        <ecNumber evidence="8">5.6.1.1</ecNumber>
    </recommendedName>
    <alternativeName>
        <fullName evidence="8">p60 katanin</fullName>
    </alternativeName>
</protein>
<dbReference type="SUPFAM" id="SSF52540">
    <property type="entry name" value="P-loop containing nucleoside triphosphate hydrolases"/>
    <property type="match status" value="1"/>
</dbReference>
<dbReference type="InParanoid" id="A0A078B8C4"/>
<dbReference type="PROSITE" id="PS00674">
    <property type="entry name" value="AAA"/>
    <property type="match status" value="1"/>
</dbReference>
<feature type="domain" description="AAA+ ATPase" evidence="10">
    <location>
        <begin position="321"/>
        <end position="470"/>
    </location>
</feature>
<feature type="compositionally biased region" description="Low complexity" evidence="9">
    <location>
        <begin position="186"/>
        <end position="200"/>
    </location>
</feature>
<dbReference type="Proteomes" id="UP000039865">
    <property type="component" value="Unassembled WGS sequence"/>
</dbReference>
<dbReference type="Pfam" id="PF09336">
    <property type="entry name" value="Vps4_C"/>
    <property type="match status" value="1"/>
</dbReference>
<dbReference type="GO" id="GO:0005737">
    <property type="term" value="C:cytoplasm"/>
    <property type="evidence" value="ECO:0007669"/>
    <property type="project" value="UniProtKB-UniRule"/>
</dbReference>
<dbReference type="AlphaFoldDB" id="A0A078B8C4"/>
<dbReference type="PANTHER" id="PTHR23074">
    <property type="entry name" value="AAA DOMAIN-CONTAINING"/>
    <property type="match status" value="1"/>
</dbReference>
<dbReference type="InterPro" id="IPR015415">
    <property type="entry name" value="Spast_Vps4_C"/>
</dbReference>
<dbReference type="Gene3D" id="1.10.8.60">
    <property type="match status" value="1"/>
</dbReference>
<feature type="region of interest" description="Disordered" evidence="9">
    <location>
        <begin position="91"/>
        <end position="110"/>
    </location>
</feature>
<keyword evidence="12" id="KW-1185">Reference proteome</keyword>
<comment type="catalytic activity">
    <reaction evidence="8">
        <text>n ATP + n H2O + a microtubule = n ADP + n phosphate + (n+1) alpha/beta tubulin heterodimers.</text>
        <dbReference type="EC" id="5.6.1.1"/>
    </reaction>
</comment>
<gene>
    <name evidence="11" type="primary">Contig19289.g20447</name>
    <name evidence="8" type="synonym">KATNA1</name>
    <name evidence="11" type="ORF">STYLEM_18675</name>
</gene>
<evidence type="ECO:0000256" key="9">
    <source>
        <dbReference type="SAM" id="MobiDB-lite"/>
    </source>
</evidence>
<evidence type="ECO:0000259" key="10">
    <source>
        <dbReference type="SMART" id="SM00382"/>
    </source>
</evidence>
<evidence type="ECO:0000256" key="8">
    <source>
        <dbReference type="HAMAP-Rule" id="MF_03023"/>
    </source>
</evidence>
<comment type="function">
    <text evidence="8">Severs microtubules in an ATP-dependent manner. Microtubule severing may promote rapid reorganization of cellular microtubule arrays.</text>
</comment>
<dbReference type="GO" id="GO:0016887">
    <property type="term" value="F:ATP hydrolysis activity"/>
    <property type="evidence" value="ECO:0007669"/>
    <property type="project" value="InterPro"/>
</dbReference>
<dbReference type="InterPro" id="IPR050304">
    <property type="entry name" value="MT-severing_AAA_ATPase"/>
</dbReference>
<dbReference type="InterPro" id="IPR003593">
    <property type="entry name" value="AAA+_ATPase"/>
</dbReference>
<dbReference type="PANTHER" id="PTHR23074:SF19">
    <property type="entry name" value="KATANIN P60 ATPASE-CONTAINING SUBUNIT A1"/>
    <property type="match status" value="1"/>
</dbReference>
<dbReference type="Gene3D" id="3.40.50.300">
    <property type="entry name" value="P-loop containing nucleotide triphosphate hydrolases"/>
    <property type="match status" value="1"/>
</dbReference>
<dbReference type="GO" id="GO:0005874">
    <property type="term" value="C:microtubule"/>
    <property type="evidence" value="ECO:0007669"/>
    <property type="project" value="UniProtKB-KW"/>
</dbReference>
<comment type="similarity">
    <text evidence="8">Belongs to the AAA ATPase family. Katanin p60 subunit A1 subfamily.</text>
</comment>
<dbReference type="Pfam" id="PF00004">
    <property type="entry name" value="AAA"/>
    <property type="match status" value="1"/>
</dbReference>
<evidence type="ECO:0000256" key="7">
    <source>
        <dbReference type="ARBA" id="ARBA00023235"/>
    </source>
</evidence>
<dbReference type="Pfam" id="PF17862">
    <property type="entry name" value="AAA_lid_3"/>
    <property type="match status" value="1"/>
</dbReference>
<name>A0A078B8C4_STYLE</name>